<gene>
    <name evidence="1" type="ORF">NCTC11694_02947</name>
</gene>
<evidence type="ECO:0000313" key="2">
    <source>
        <dbReference type="Proteomes" id="UP000255050"/>
    </source>
</evidence>
<evidence type="ECO:0000313" key="1">
    <source>
        <dbReference type="EMBL" id="STR41752.1"/>
    </source>
</evidence>
<accession>A0A7H4M026</accession>
<dbReference type="AlphaFoldDB" id="A0A7H4M026"/>
<proteinExistence type="predicted"/>
<organism evidence="1 2">
    <name type="scientific">Klebsiella michiganensis</name>
    <dbReference type="NCBI Taxonomy" id="1134687"/>
    <lineage>
        <taxon>Bacteria</taxon>
        <taxon>Pseudomonadati</taxon>
        <taxon>Pseudomonadota</taxon>
        <taxon>Gammaproteobacteria</taxon>
        <taxon>Enterobacterales</taxon>
        <taxon>Enterobacteriaceae</taxon>
        <taxon>Klebsiella/Raoultella group</taxon>
        <taxon>Klebsiella</taxon>
    </lineage>
</organism>
<dbReference type="Proteomes" id="UP000255050">
    <property type="component" value="Unassembled WGS sequence"/>
</dbReference>
<dbReference type="EMBL" id="UGJR01000002">
    <property type="protein sequence ID" value="STR41752.1"/>
    <property type="molecule type" value="Genomic_DNA"/>
</dbReference>
<name>A0A7H4M026_9ENTR</name>
<comment type="caution">
    <text evidence="1">The sequence shown here is derived from an EMBL/GenBank/DDBJ whole genome shotgun (WGS) entry which is preliminary data.</text>
</comment>
<reference evidence="1 2" key="1">
    <citation type="submission" date="2018-06" db="EMBL/GenBank/DDBJ databases">
        <authorList>
            <consortium name="Pathogen Informatics"/>
            <person name="Doyle S."/>
        </authorList>
    </citation>
    <scope>NUCLEOTIDE SEQUENCE [LARGE SCALE GENOMIC DNA]</scope>
    <source>
        <strain evidence="1 2">NCTC11694</strain>
    </source>
</reference>
<protein>
    <submittedName>
        <fullName evidence="1">Uncharacterized protein</fullName>
    </submittedName>
</protein>
<sequence>MFNRHFFARPDFKSARALPEHHPQTVDGAAAFFLSHFQQISFARVIDHVRHDQIRAQEAVVRQQHLAFKRFHTHAGGVGQNDAAVDFRAQFVMIIQIEQVDLAVGVVTDFGDGLFCIGEELIFAVKDGDRFDAIERGLNAERGCRAACAQNGHFFCR</sequence>